<sequence>MNRTKIFRFTLALMLVVLAVGAAWAAGSRNGIGSVQPTAEAAQAIVIKGKLAWDCPGCPP</sequence>
<evidence type="ECO:0000313" key="1">
    <source>
        <dbReference type="EMBL" id="MPN61051.1"/>
    </source>
</evidence>
<protein>
    <submittedName>
        <fullName evidence="1">Uncharacterized protein</fullName>
    </submittedName>
</protein>
<comment type="caution">
    <text evidence="1">The sequence shown here is derived from an EMBL/GenBank/DDBJ whole genome shotgun (WGS) entry which is preliminary data.</text>
</comment>
<reference evidence="1" key="1">
    <citation type="submission" date="2019-08" db="EMBL/GenBank/DDBJ databases">
        <authorList>
            <person name="Kucharzyk K."/>
            <person name="Murdoch R.W."/>
            <person name="Higgins S."/>
            <person name="Loffler F."/>
        </authorList>
    </citation>
    <scope>NUCLEOTIDE SEQUENCE</scope>
</reference>
<dbReference type="EMBL" id="VSSQ01137133">
    <property type="protein sequence ID" value="MPN61051.1"/>
    <property type="molecule type" value="Genomic_DNA"/>
</dbReference>
<gene>
    <name evidence="1" type="ORF">SDC9_208785</name>
</gene>
<dbReference type="AlphaFoldDB" id="A0A645JBM5"/>
<proteinExistence type="predicted"/>
<organism evidence="1">
    <name type="scientific">bioreactor metagenome</name>
    <dbReference type="NCBI Taxonomy" id="1076179"/>
    <lineage>
        <taxon>unclassified sequences</taxon>
        <taxon>metagenomes</taxon>
        <taxon>ecological metagenomes</taxon>
    </lineage>
</organism>
<name>A0A645JBM5_9ZZZZ</name>
<accession>A0A645JBM5</accession>